<dbReference type="Gene3D" id="3.50.50.60">
    <property type="entry name" value="FAD/NAD(P)-binding domain"/>
    <property type="match status" value="1"/>
</dbReference>
<organism evidence="4 5">
    <name type="scientific">Actinomadura monticuli</name>
    <dbReference type="NCBI Taxonomy" id="3097367"/>
    <lineage>
        <taxon>Bacteria</taxon>
        <taxon>Bacillati</taxon>
        <taxon>Actinomycetota</taxon>
        <taxon>Actinomycetes</taxon>
        <taxon>Streptosporangiales</taxon>
        <taxon>Thermomonosporaceae</taxon>
        <taxon>Actinomadura</taxon>
    </lineage>
</organism>
<reference evidence="4 5" key="1">
    <citation type="submission" date="2023-11" db="EMBL/GenBank/DDBJ databases">
        <title>Actinomadura monticuli sp. nov., isolated from volcanic ash.</title>
        <authorList>
            <person name="Lee S.D."/>
            <person name="Yang H."/>
            <person name="Kim I.S."/>
        </authorList>
    </citation>
    <scope>NUCLEOTIDE SEQUENCE [LARGE SCALE GENOMIC DNA]</scope>
    <source>
        <strain evidence="4 5">DLS-62</strain>
    </source>
</reference>
<dbReference type="InterPro" id="IPR050493">
    <property type="entry name" value="FAD-dep_Monooxygenase_BioMet"/>
</dbReference>
<dbReference type="NCBIfam" id="NF005720">
    <property type="entry name" value="PRK07538.1"/>
    <property type="match status" value="1"/>
</dbReference>
<evidence type="ECO:0000256" key="2">
    <source>
        <dbReference type="ARBA" id="ARBA00023033"/>
    </source>
</evidence>
<protein>
    <submittedName>
        <fullName evidence="4">Flavin-dependent oxidoreductase</fullName>
    </submittedName>
</protein>
<dbReference type="Pfam" id="PF01494">
    <property type="entry name" value="FAD_binding_3"/>
    <property type="match status" value="1"/>
</dbReference>
<evidence type="ECO:0000259" key="3">
    <source>
        <dbReference type="Pfam" id="PF01494"/>
    </source>
</evidence>
<accession>A0ABV4Q3F5</accession>
<evidence type="ECO:0000313" key="4">
    <source>
        <dbReference type="EMBL" id="MFA1537689.1"/>
    </source>
</evidence>
<dbReference type="SUPFAM" id="SSF54373">
    <property type="entry name" value="FAD-linked reductases, C-terminal domain"/>
    <property type="match status" value="1"/>
</dbReference>
<dbReference type="InterPro" id="IPR036188">
    <property type="entry name" value="FAD/NAD-bd_sf"/>
</dbReference>
<name>A0ABV4Q3F5_9ACTN</name>
<proteinExistence type="predicted"/>
<dbReference type="PANTHER" id="PTHR13789:SF268">
    <property type="entry name" value="5-METHYLPHENAZINE-1-CARBOXYLATE 1-MONOOXYGENASE"/>
    <property type="match status" value="1"/>
</dbReference>
<evidence type="ECO:0000256" key="1">
    <source>
        <dbReference type="ARBA" id="ARBA00023002"/>
    </source>
</evidence>
<sequence>MPVIIVGAGIGGLVTALRLHHKGIGCEIYEQSEQIGELGVGINALPNAVKELAELGLLERLETAGIATRELVYTHRRGQEIMRRACGRDAGFAYPQISLHRGRLQGVLLRAVLERLGPGAVRTGHRLTGFDEDAAGVRAHFADRDGGALPSARGDVLVGADGIHSTVRSVLFPGEGPPRWNGIMMARGATEWPEFGTGGTMVIAGGTEAKLVVYPIAPGRRPGTRLTNWAICRRTGRPGDPPPQRQDWSRRADPAGLTEPVARFRLPILDHAALIGASAECFEFPMCDRDPLPYWTRGRVTLLGDAAHPMYPMGSNGAGQAILDATSLSDHLASRTDPAGALLAYQNERLPVTGEVVLRNRDGGPENVIDEVERRAPDGFTRIEDVIDRAEMEAIVNGYARLSGAAKDQVNRVGAPTTEYR</sequence>
<dbReference type="PRINTS" id="PR00420">
    <property type="entry name" value="RNGMNOXGNASE"/>
</dbReference>
<dbReference type="Proteomes" id="UP001569963">
    <property type="component" value="Unassembled WGS sequence"/>
</dbReference>
<keyword evidence="5" id="KW-1185">Reference proteome</keyword>
<dbReference type="InterPro" id="IPR002938">
    <property type="entry name" value="FAD-bd"/>
</dbReference>
<gene>
    <name evidence="4" type="ORF">SM611_02000</name>
</gene>
<dbReference type="Gene3D" id="3.30.9.30">
    <property type="match status" value="1"/>
</dbReference>
<comment type="caution">
    <text evidence="4">The sequence shown here is derived from an EMBL/GenBank/DDBJ whole genome shotgun (WGS) entry which is preliminary data.</text>
</comment>
<dbReference type="EMBL" id="JAXCEI010000001">
    <property type="protein sequence ID" value="MFA1537689.1"/>
    <property type="molecule type" value="Genomic_DNA"/>
</dbReference>
<dbReference type="SUPFAM" id="SSF51905">
    <property type="entry name" value="FAD/NAD(P)-binding domain"/>
    <property type="match status" value="1"/>
</dbReference>
<dbReference type="PANTHER" id="PTHR13789">
    <property type="entry name" value="MONOOXYGENASE"/>
    <property type="match status" value="1"/>
</dbReference>
<evidence type="ECO:0000313" key="5">
    <source>
        <dbReference type="Proteomes" id="UP001569963"/>
    </source>
</evidence>
<dbReference type="RefSeq" id="WP_371947027.1">
    <property type="nucleotide sequence ID" value="NZ_JAXCEI010000001.1"/>
</dbReference>
<keyword evidence="1" id="KW-0560">Oxidoreductase</keyword>
<feature type="domain" description="FAD-binding" evidence="3">
    <location>
        <begin position="2"/>
        <end position="357"/>
    </location>
</feature>
<keyword evidence="2" id="KW-0503">Monooxygenase</keyword>